<proteinExistence type="predicted"/>
<evidence type="ECO:0000313" key="1">
    <source>
        <dbReference type="EMBL" id="GJS52014.1"/>
    </source>
</evidence>
<sequence>MNLEAMMEDEQDLVQMASTKGLLSNPLMADSLPKTILGSTVVRSGTSGEFFVARTAGIVTVVGWYRPSKKHFLKASPFGLVSMYLKKRDHHCAYRPVASIGGRSLEPAAIILLCI</sequence>
<keyword evidence="2" id="KW-1185">Reference proteome</keyword>
<dbReference type="Proteomes" id="UP001151760">
    <property type="component" value="Unassembled WGS sequence"/>
</dbReference>
<dbReference type="EMBL" id="BQNB010008626">
    <property type="protein sequence ID" value="GJS52014.1"/>
    <property type="molecule type" value="Genomic_DNA"/>
</dbReference>
<reference evidence="1" key="2">
    <citation type="submission" date="2022-01" db="EMBL/GenBank/DDBJ databases">
        <authorList>
            <person name="Yamashiro T."/>
            <person name="Shiraishi A."/>
            <person name="Satake H."/>
            <person name="Nakayama K."/>
        </authorList>
    </citation>
    <scope>NUCLEOTIDE SEQUENCE</scope>
</reference>
<evidence type="ECO:0000313" key="2">
    <source>
        <dbReference type="Proteomes" id="UP001151760"/>
    </source>
</evidence>
<comment type="caution">
    <text evidence="1">The sequence shown here is derived from an EMBL/GenBank/DDBJ whole genome shotgun (WGS) entry which is preliminary data.</text>
</comment>
<reference evidence="1" key="1">
    <citation type="journal article" date="2022" name="Int. J. Mol. Sci.">
        <title>Draft Genome of Tanacetum Coccineum: Genomic Comparison of Closely Related Tanacetum-Family Plants.</title>
        <authorList>
            <person name="Yamashiro T."/>
            <person name="Shiraishi A."/>
            <person name="Nakayama K."/>
            <person name="Satake H."/>
        </authorList>
    </citation>
    <scope>NUCLEOTIDE SEQUENCE</scope>
</reference>
<name>A0ABQ4WGM3_9ASTR</name>
<gene>
    <name evidence="1" type="ORF">Tco_0625376</name>
</gene>
<accession>A0ABQ4WGM3</accession>
<protein>
    <submittedName>
        <fullName evidence="1">Uncharacterized protein</fullName>
    </submittedName>
</protein>
<organism evidence="1 2">
    <name type="scientific">Tanacetum coccineum</name>
    <dbReference type="NCBI Taxonomy" id="301880"/>
    <lineage>
        <taxon>Eukaryota</taxon>
        <taxon>Viridiplantae</taxon>
        <taxon>Streptophyta</taxon>
        <taxon>Embryophyta</taxon>
        <taxon>Tracheophyta</taxon>
        <taxon>Spermatophyta</taxon>
        <taxon>Magnoliopsida</taxon>
        <taxon>eudicotyledons</taxon>
        <taxon>Gunneridae</taxon>
        <taxon>Pentapetalae</taxon>
        <taxon>asterids</taxon>
        <taxon>campanulids</taxon>
        <taxon>Asterales</taxon>
        <taxon>Asteraceae</taxon>
        <taxon>Asteroideae</taxon>
        <taxon>Anthemideae</taxon>
        <taxon>Anthemidinae</taxon>
        <taxon>Tanacetum</taxon>
    </lineage>
</organism>